<evidence type="ECO:0000256" key="1">
    <source>
        <dbReference type="SAM" id="MobiDB-lite"/>
    </source>
</evidence>
<keyword evidence="2" id="KW-0418">Kinase</keyword>
<name>A0A1A8FJ72_9TELE</name>
<reference evidence="2" key="2">
    <citation type="submission" date="2016-06" db="EMBL/GenBank/DDBJ databases">
        <title>The genome of a short-lived fish provides insights into sex chromosome evolution and the genetic control of aging.</title>
        <authorList>
            <person name="Reichwald K."/>
            <person name="Felder M."/>
            <person name="Petzold A."/>
            <person name="Koch P."/>
            <person name="Groth M."/>
            <person name="Platzer M."/>
        </authorList>
    </citation>
    <scope>NUCLEOTIDE SEQUENCE</scope>
    <source>
        <tissue evidence="2">Brain</tissue>
    </source>
</reference>
<dbReference type="EMBL" id="HAEB01011657">
    <property type="protein sequence ID" value="SBQ58184.1"/>
    <property type="molecule type" value="Transcribed_RNA"/>
</dbReference>
<keyword evidence="2" id="KW-0808">Transferase</keyword>
<evidence type="ECO:0000313" key="2">
    <source>
        <dbReference type="EMBL" id="SBQ58184.1"/>
    </source>
</evidence>
<proteinExistence type="predicted"/>
<sequence length="61" mass="6752">AYLCLRIAQLANANIHLLADNDTTFQQSGERQTQWIQEGESRSPVKAAVSRLSLDADPSPR</sequence>
<feature type="region of interest" description="Disordered" evidence="1">
    <location>
        <begin position="29"/>
        <end position="61"/>
    </location>
</feature>
<feature type="non-terminal residue" evidence="2">
    <location>
        <position position="61"/>
    </location>
</feature>
<organism evidence="2">
    <name type="scientific">Nothobranchius korthausae</name>
    <dbReference type="NCBI Taxonomy" id="1143690"/>
    <lineage>
        <taxon>Eukaryota</taxon>
        <taxon>Metazoa</taxon>
        <taxon>Chordata</taxon>
        <taxon>Craniata</taxon>
        <taxon>Vertebrata</taxon>
        <taxon>Euteleostomi</taxon>
        <taxon>Actinopterygii</taxon>
        <taxon>Neopterygii</taxon>
        <taxon>Teleostei</taxon>
        <taxon>Neoteleostei</taxon>
        <taxon>Acanthomorphata</taxon>
        <taxon>Ovalentaria</taxon>
        <taxon>Atherinomorphae</taxon>
        <taxon>Cyprinodontiformes</taxon>
        <taxon>Nothobranchiidae</taxon>
        <taxon>Nothobranchius</taxon>
    </lineage>
</organism>
<accession>A0A1A8FJ72</accession>
<protein>
    <submittedName>
        <fullName evidence="2">Kinase non-catalytic C-lobe domain (KIND) containing 1</fullName>
    </submittedName>
</protein>
<dbReference type="AlphaFoldDB" id="A0A1A8FJ72"/>
<feature type="non-terminal residue" evidence="2">
    <location>
        <position position="1"/>
    </location>
</feature>
<dbReference type="GO" id="GO:0016301">
    <property type="term" value="F:kinase activity"/>
    <property type="evidence" value="ECO:0007669"/>
    <property type="project" value="UniProtKB-KW"/>
</dbReference>
<gene>
    <name evidence="2" type="primary">KNDC1</name>
</gene>
<reference evidence="2" key="1">
    <citation type="submission" date="2016-05" db="EMBL/GenBank/DDBJ databases">
        <authorList>
            <person name="Lavstsen T."/>
            <person name="Jespersen J.S."/>
        </authorList>
    </citation>
    <scope>NUCLEOTIDE SEQUENCE</scope>
    <source>
        <tissue evidence="2">Brain</tissue>
    </source>
</reference>